<dbReference type="EMBL" id="RAPO01000005">
    <property type="protein sequence ID" value="RKD88684.1"/>
    <property type="molecule type" value="Genomic_DNA"/>
</dbReference>
<evidence type="ECO:0000313" key="2">
    <source>
        <dbReference type="Proteomes" id="UP000283805"/>
    </source>
</evidence>
<evidence type="ECO:0000313" key="1">
    <source>
        <dbReference type="EMBL" id="RKD88684.1"/>
    </source>
</evidence>
<dbReference type="Proteomes" id="UP000283805">
    <property type="component" value="Unassembled WGS sequence"/>
</dbReference>
<reference evidence="1 2" key="1">
    <citation type="submission" date="2018-09" db="EMBL/GenBank/DDBJ databases">
        <title>Genomic Encyclopedia of Archaeal and Bacterial Type Strains, Phase II (KMG-II): from individual species to whole genera.</title>
        <authorList>
            <person name="Goeker M."/>
        </authorList>
    </citation>
    <scope>NUCLEOTIDE SEQUENCE [LARGE SCALE GENOMIC DNA]</scope>
    <source>
        <strain evidence="1 2">DSM 13151</strain>
    </source>
</reference>
<comment type="caution">
    <text evidence="1">The sequence shown here is derived from an EMBL/GenBank/DDBJ whole genome shotgun (WGS) entry which is preliminary data.</text>
</comment>
<dbReference type="AlphaFoldDB" id="A0A3R7GFG6"/>
<accession>A0A3R7GFG6</accession>
<protein>
    <submittedName>
        <fullName evidence="1">Uncharacterized protein</fullName>
    </submittedName>
</protein>
<sequence length="35" mass="4184">MFSGRSSNCFCTLEFTELLLDLLFEFFTRTLTLTW</sequence>
<organism evidence="1 2">
    <name type="scientific">Halopiger aswanensis</name>
    <dbReference type="NCBI Taxonomy" id="148449"/>
    <lineage>
        <taxon>Archaea</taxon>
        <taxon>Methanobacteriati</taxon>
        <taxon>Methanobacteriota</taxon>
        <taxon>Stenosarchaea group</taxon>
        <taxon>Halobacteria</taxon>
        <taxon>Halobacteriales</taxon>
        <taxon>Natrialbaceae</taxon>
        <taxon>Halopiger</taxon>
    </lineage>
</organism>
<keyword evidence="2" id="KW-1185">Reference proteome</keyword>
<gene>
    <name evidence="1" type="ORF">ATJ93_4351</name>
</gene>
<name>A0A3R7GFG6_9EURY</name>
<proteinExistence type="predicted"/>